<dbReference type="InterPro" id="IPR002881">
    <property type="entry name" value="DUF58"/>
</dbReference>
<comment type="caution">
    <text evidence="3">The sequence shown here is derived from an EMBL/GenBank/DDBJ whole genome shotgun (WGS) entry which is preliminary data.</text>
</comment>
<dbReference type="Pfam" id="PF01882">
    <property type="entry name" value="DUF58"/>
    <property type="match status" value="1"/>
</dbReference>
<sequence>MYPSQKRDRPQVPYHEAWFWMGFLVLMAGLFTHSNTLKMLAAFILIVGPTAWLWNKFALHRLNYTRTFSVERAFVGETVELTITLANRKWLPLLWVKIEDEFPEEVPPVEGELPPSSQQNRKLFTRITAMGRHQQAQWKLTLACQKRGFYFFGPVTISSGDLFGFFTTTRTYTHHDRLIVYPRIHTLTELGLPTKDPFGHRKAHQRLFEDPTRTVGVREYTHSDPLKRVHWKMTARLQELQVRIWEPSESSQVVFFLNVATFARFWEGIIPDLLEETISVAASLALAISQQKRPVGLFANASIPRSDQPIKVPPGRSMYQMRRILEALAAITPYPRISIEELLLRESPRLNWGATLVVVTGIVTPELVQTMLQLRHARRHLALVSLDPRWSGDPNLEAAGIVVHQIPYQR</sequence>
<dbReference type="FunCoup" id="A0A0M8K7S3">
    <property type="interactions" value="87"/>
</dbReference>
<dbReference type="OrthoDB" id="9789943at2"/>
<organism evidence="3 4">
    <name type="scientific">Ardenticatena maritima</name>
    <dbReference type="NCBI Taxonomy" id="872965"/>
    <lineage>
        <taxon>Bacteria</taxon>
        <taxon>Bacillati</taxon>
        <taxon>Chloroflexota</taxon>
        <taxon>Ardenticatenia</taxon>
        <taxon>Ardenticatenales</taxon>
        <taxon>Ardenticatenaceae</taxon>
        <taxon>Ardenticatena</taxon>
    </lineage>
</organism>
<keyword evidence="1" id="KW-0472">Membrane</keyword>
<feature type="transmembrane region" description="Helical" evidence="1">
    <location>
        <begin position="37"/>
        <end position="54"/>
    </location>
</feature>
<evidence type="ECO:0000256" key="1">
    <source>
        <dbReference type="SAM" id="Phobius"/>
    </source>
</evidence>
<accession>A0A0M8K7S3</accession>
<dbReference type="RefSeq" id="WP_054492462.1">
    <property type="nucleotide sequence ID" value="NZ_BBZA01000062.1"/>
</dbReference>
<keyword evidence="4" id="KW-1185">Reference proteome</keyword>
<proteinExistence type="predicted"/>
<dbReference type="AlphaFoldDB" id="A0A0M8K7S3"/>
<feature type="transmembrane region" description="Helical" evidence="1">
    <location>
        <begin position="12"/>
        <end position="31"/>
    </location>
</feature>
<protein>
    <recommendedName>
        <fullName evidence="2">DUF58 domain-containing protein</fullName>
    </recommendedName>
</protein>
<dbReference type="PANTHER" id="PTHR34351">
    <property type="entry name" value="SLR1927 PROTEIN-RELATED"/>
    <property type="match status" value="1"/>
</dbReference>
<evidence type="ECO:0000313" key="3">
    <source>
        <dbReference type="EMBL" id="GAP62551.1"/>
    </source>
</evidence>
<reference evidence="3 4" key="1">
    <citation type="journal article" date="2015" name="Genome Announc.">
        <title>Draft Genome Sequence of a Heterotrophic Facultative Anaerobic Thermophilic Bacterium, Ardenticatena maritima Strain 110ST.</title>
        <authorList>
            <person name="Kawaichi S."/>
            <person name="Yoshida T."/>
            <person name="Sako Y."/>
            <person name="Nakamura R."/>
        </authorList>
    </citation>
    <scope>NUCLEOTIDE SEQUENCE [LARGE SCALE GENOMIC DNA]</scope>
    <source>
        <strain evidence="3 4">110S</strain>
    </source>
</reference>
<name>A0A0M8K7S3_9CHLR</name>
<feature type="domain" description="DUF58" evidence="2">
    <location>
        <begin position="217"/>
        <end position="388"/>
    </location>
</feature>
<evidence type="ECO:0000259" key="2">
    <source>
        <dbReference type="Pfam" id="PF01882"/>
    </source>
</evidence>
<dbReference type="InParanoid" id="A0A0M8K7S3"/>
<keyword evidence="1" id="KW-0812">Transmembrane</keyword>
<gene>
    <name evidence="3" type="ORF">ARMA_0974</name>
</gene>
<reference evidence="4" key="2">
    <citation type="submission" date="2015-08" db="EMBL/GenBank/DDBJ databases">
        <title>Draft Genome Sequence of a Heterotrophic Facultative Anaerobic Bacterium Ardenticatena maritima Strain 110S.</title>
        <authorList>
            <person name="Kawaichi S."/>
            <person name="Yoshida T."/>
            <person name="Sako Y."/>
            <person name="Nakamura R."/>
        </authorList>
    </citation>
    <scope>NUCLEOTIDE SEQUENCE [LARGE SCALE GENOMIC DNA]</scope>
    <source>
        <strain evidence="4">110S</strain>
    </source>
</reference>
<dbReference type="PANTHER" id="PTHR34351:SF2">
    <property type="entry name" value="DUF58 DOMAIN-CONTAINING PROTEIN"/>
    <property type="match status" value="1"/>
</dbReference>
<keyword evidence="1" id="KW-1133">Transmembrane helix</keyword>
<dbReference type="EMBL" id="BBZA01000062">
    <property type="protein sequence ID" value="GAP62551.1"/>
    <property type="molecule type" value="Genomic_DNA"/>
</dbReference>
<evidence type="ECO:0000313" key="4">
    <source>
        <dbReference type="Proteomes" id="UP000037784"/>
    </source>
</evidence>
<dbReference type="Proteomes" id="UP000037784">
    <property type="component" value="Unassembled WGS sequence"/>
</dbReference>